<feature type="compositionally biased region" description="Basic residues" evidence="6">
    <location>
        <begin position="61"/>
        <end position="76"/>
    </location>
</feature>
<comment type="function">
    <text evidence="5">One of the primary rRNA binding proteins, this protein initially binds near the 5'-end of the 23S rRNA. It is important during the early stages of 50S assembly. It makes multiple contacts with different domains of the 23S rRNA in the assembled 50S subunit and ribosome.</text>
</comment>
<evidence type="ECO:0000256" key="1">
    <source>
        <dbReference type="ARBA" id="ARBA00010528"/>
    </source>
</evidence>
<protein>
    <recommendedName>
        <fullName evidence="4 5">Large ribosomal subunit protein uL4</fullName>
    </recommendedName>
</protein>
<dbReference type="GO" id="GO:0003735">
    <property type="term" value="F:structural constituent of ribosome"/>
    <property type="evidence" value="ECO:0007669"/>
    <property type="project" value="InterPro"/>
</dbReference>
<feature type="region of interest" description="Disordered" evidence="6">
    <location>
        <begin position="45"/>
        <end position="77"/>
    </location>
</feature>
<keyword evidence="5" id="KW-0694">RNA-binding</keyword>
<dbReference type="HAMAP" id="MF_01328_B">
    <property type="entry name" value="Ribosomal_uL4_B"/>
    <property type="match status" value="1"/>
</dbReference>
<proteinExistence type="inferred from homology"/>
<comment type="similarity">
    <text evidence="1 5">Belongs to the universal ribosomal protein uL4 family.</text>
</comment>
<dbReference type="GO" id="GO:0005840">
    <property type="term" value="C:ribosome"/>
    <property type="evidence" value="ECO:0007669"/>
    <property type="project" value="UniProtKB-KW"/>
</dbReference>
<dbReference type="NCBIfam" id="TIGR03953">
    <property type="entry name" value="rplD_bact"/>
    <property type="match status" value="1"/>
</dbReference>
<dbReference type="GO" id="GO:0019843">
    <property type="term" value="F:rRNA binding"/>
    <property type="evidence" value="ECO:0007669"/>
    <property type="project" value="UniProtKB-UniRule"/>
</dbReference>
<keyword evidence="2 5" id="KW-0689">Ribosomal protein</keyword>
<evidence type="ECO:0000256" key="5">
    <source>
        <dbReference type="HAMAP-Rule" id="MF_01328"/>
    </source>
</evidence>
<organism evidence="7 8">
    <name type="scientific">Candidatus Coatesbacteria bacterium RBG_13_66_14</name>
    <dbReference type="NCBI Taxonomy" id="1817816"/>
    <lineage>
        <taxon>Bacteria</taxon>
        <taxon>Candidatus Coatesiibacteriota</taxon>
    </lineage>
</organism>
<comment type="function">
    <text evidence="5">Forms part of the polypeptide exit tunnel.</text>
</comment>
<dbReference type="InterPro" id="IPR023574">
    <property type="entry name" value="Ribosomal_uL4_dom_sf"/>
</dbReference>
<sequence>MVTVDVLNREGSKVGELELPVDALDEVTVTISNVVRAYMANQRRGTAATKTRGMVTGGGRKPWRQKGTGRARHGSRRSPLWVGGGIIFGPQPRDYTQRTPTKMKRRALIEALGYRLGSLKVVDELTLAENKTREVASILAKLEAASKPLFVTAEADRGLWLASRNIPGCRTARVDDLNAYLVMWHGGVVFTKAAALRLAENIKGWVR</sequence>
<name>A0A1F5F3G0_9BACT</name>
<dbReference type="GO" id="GO:1990904">
    <property type="term" value="C:ribonucleoprotein complex"/>
    <property type="evidence" value="ECO:0007669"/>
    <property type="project" value="UniProtKB-KW"/>
</dbReference>
<dbReference type="PANTHER" id="PTHR10746">
    <property type="entry name" value="50S RIBOSOMAL PROTEIN L4"/>
    <property type="match status" value="1"/>
</dbReference>
<dbReference type="PANTHER" id="PTHR10746:SF6">
    <property type="entry name" value="LARGE RIBOSOMAL SUBUNIT PROTEIN UL4M"/>
    <property type="match status" value="1"/>
</dbReference>
<evidence type="ECO:0000313" key="7">
    <source>
        <dbReference type="EMBL" id="OGD74106.1"/>
    </source>
</evidence>
<dbReference type="Gene3D" id="3.40.1370.10">
    <property type="match status" value="1"/>
</dbReference>
<accession>A0A1F5F3G0</accession>
<evidence type="ECO:0000256" key="3">
    <source>
        <dbReference type="ARBA" id="ARBA00023274"/>
    </source>
</evidence>
<comment type="caution">
    <text evidence="7">The sequence shown here is derived from an EMBL/GenBank/DDBJ whole genome shotgun (WGS) entry which is preliminary data.</text>
</comment>
<reference evidence="7 8" key="1">
    <citation type="journal article" date="2016" name="Nat. Commun.">
        <title>Thousands of microbial genomes shed light on interconnected biogeochemical processes in an aquifer system.</title>
        <authorList>
            <person name="Anantharaman K."/>
            <person name="Brown C.T."/>
            <person name="Hug L.A."/>
            <person name="Sharon I."/>
            <person name="Castelle C.J."/>
            <person name="Probst A.J."/>
            <person name="Thomas B.C."/>
            <person name="Singh A."/>
            <person name="Wilkins M.J."/>
            <person name="Karaoz U."/>
            <person name="Brodie E.L."/>
            <person name="Williams K.H."/>
            <person name="Hubbard S.S."/>
            <person name="Banfield J.F."/>
        </authorList>
    </citation>
    <scope>NUCLEOTIDE SEQUENCE [LARGE SCALE GENOMIC DNA]</scope>
</reference>
<dbReference type="EMBL" id="MFAF01000107">
    <property type="protein sequence ID" value="OGD74106.1"/>
    <property type="molecule type" value="Genomic_DNA"/>
</dbReference>
<evidence type="ECO:0000313" key="8">
    <source>
        <dbReference type="Proteomes" id="UP000177187"/>
    </source>
</evidence>
<dbReference type="STRING" id="1817816.A2Y64_08675"/>
<dbReference type="Proteomes" id="UP000177187">
    <property type="component" value="Unassembled WGS sequence"/>
</dbReference>
<dbReference type="SUPFAM" id="SSF52166">
    <property type="entry name" value="Ribosomal protein L4"/>
    <property type="match status" value="1"/>
</dbReference>
<dbReference type="Pfam" id="PF00573">
    <property type="entry name" value="Ribosomal_L4"/>
    <property type="match status" value="1"/>
</dbReference>
<dbReference type="AlphaFoldDB" id="A0A1F5F3G0"/>
<evidence type="ECO:0000256" key="4">
    <source>
        <dbReference type="ARBA" id="ARBA00035244"/>
    </source>
</evidence>
<evidence type="ECO:0000256" key="2">
    <source>
        <dbReference type="ARBA" id="ARBA00022980"/>
    </source>
</evidence>
<dbReference type="GO" id="GO:0006412">
    <property type="term" value="P:translation"/>
    <property type="evidence" value="ECO:0007669"/>
    <property type="project" value="UniProtKB-UniRule"/>
</dbReference>
<dbReference type="InterPro" id="IPR002136">
    <property type="entry name" value="Ribosomal_uL4"/>
</dbReference>
<dbReference type="InterPro" id="IPR013005">
    <property type="entry name" value="Ribosomal_uL4-like"/>
</dbReference>
<keyword evidence="5" id="KW-0699">rRNA-binding</keyword>
<evidence type="ECO:0000256" key="6">
    <source>
        <dbReference type="SAM" id="MobiDB-lite"/>
    </source>
</evidence>
<gene>
    <name evidence="5" type="primary">rplD</name>
    <name evidence="7" type="ORF">A2Y64_08675</name>
</gene>
<comment type="subunit">
    <text evidence="5">Part of the 50S ribosomal subunit.</text>
</comment>
<keyword evidence="3 5" id="KW-0687">Ribonucleoprotein</keyword>